<name>A0A1B6BWQ5_9HEMI</name>
<proteinExistence type="predicted"/>
<accession>A0A1B6BWQ5</accession>
<evidence type="ECO:0000256" key="1">
    <source>
        <dbReference type="SAM" id="SignalP"/>
    </source>
</evidence>
<feature type="signal peptide" evidence="1">
    <location>
        <begin position="1"/>
        <end position="26"/>
    </location>
</feature>
<dbReference type="InterPro" id="IPR003599">
    <property type="entry name" value="Ig_sub"/>
</dbReference>
<evidence type="ECO:0000313" key="3">
    <source>
        <dbReference type="EMBL" id="JAS05711.1"/>
    </source>
</evidence>
<dbReference type="CDD" id="cd00096">
    <property type="entry name" value="Ig"/>
    <property type="match status" value="1"/>
</dbReference>
<dbReference type="EMBL" id="GEDC01031587">
    <property type="protein sequence ID" value="JAS05711.1"/>
    <property type="molecule type" value="Transcribed_RNA"/>
</dbReference>
<feature type="domain" description="Ig-like" evidence="2">
    <location>
        <begin position="23"/>
        <end position="126"/>
    </location>
</feature>
<dbReference type="InterPro" id="IPR007110">
    <property type="entry name" value="Ig-like_dom"/>
</dbReference>
<dbReference type="PANTHER" id="PTHR21261:SF15">
    <property type="entry name" value="BEATEN PATH IIIA, ISOFORM D-RELATED"/>
    <property type="match status" value="1"/>
</dbReference>
<sequence length="281" mass="31119">MDATRVLLVLSLLVISLDLSILPVHCLNLTQLVVPKYADRGSSVNLTCKFDLDGRKLYSVKWYKDEFEFFTYMPDQKPQRKDHRVPGVTLNWNHSGMNTVVLKDLTFNASGNYSCEVSSEAPAYLTDVRKSRMTVIAFPKKDPELEGMKPSYEEGDYINVNCTAAPSHPPPEVDWYINGVVAGPWLVQKSLPVYSAENDAFTRSIMLTLLAQKPNFSGPNSALEIKCVSVVQGLEPREKTAYLQLAGALNNQKLAQERHGSSAGHTGSTAIVWLVALALLT</sequence>
<gene>
    <name evidence="3" type="ORF">g.4679</name>
</gene>
<dbReference type="PANTHER" id="PTHR21261">
    <property type="entry name" value="BEAT PROTEIN"/>
    <property type="match status" value="1"/>
</dbReference>
<feature type="domain" description="Ig-like" evidence="2">
    <location>
        <begin position="143"/>
        <end position="227"/>
    </location>
</feature>
<protein>
    <recommendedName>
        <fullName evidence="2">Ig-like domain-containing protein</fullName>
    </recommendedName>
</protein>
<dbReference type="SMART" id="SM00409">
    <property type="entry name" value="IG"/>
    <property type="match status" value="1"/>
</dbReference>
<dbReference type="SUPFAM" id="SSF48726">
    <property type="entry name" value="Immunoglobulin"/>
    <property type="match status" value="2"/>
</dbReference>
<evidence type="ECO:0000259" key="2">
    <source>
        <dbReference type="PROSITE" id="PS50835"/>
    </source>
</evidence>
<dbReference type="InterPro" id="IPR013783">
    <property type="entry name" value="Ig-like_fold"/>
</dbReference>
<dbReference type="InterPro" id="IPR036179">
    <property type="entry name" value="Ig-like_dom_sf"/>
</dbReference>
<reference evidence="3" key="1">
    <citation type="submission" date="2015-12" db="EMBL/GenBank/DDBJ databases">
        <title>De novo transcriptome assembly of four potential Pierce s Disease insect vectors from Arizona vineyards.</title>
        <authorList>
            <person name="Tassone E.E."/>
        </authorList>
    </citation>
    <scope>NUCLEOTIDE SEQUENCE</scope>
</reference>
<keyword evidence="1" id="KW-0732">Signal</keyword>
<dbReference type="PROSITE" id="PS50835">
    <property type="entry name" value="IG_LIKE"/>
    <property type="match status" value="2"/>
</dbReference>
<dbReference type="Pfam" id="PF13895">
    <property type="entry name" value="Ig_2"/>
    <property type="match status" value="1"/>
</dbReference>
<feature type="chain" id="PRO_5008579914" description="Ig-like domain-containing protein" evidence="1">
    <location>
        <begin position="27"/>
        <end position="281"/>
    </location>
</feature>
<dbReference type="AlphaFoldDB" id="A0A1B6BWQ5"/>
<dbReference type="FunFam" id="2.60.40.10:FF:000437">
    <property type="entry name" value="Beat-IIIc, isoform A"/>
    <property type="match status" value="1"/>
</dbReference>
<dbReference type="Gene3D" id="2.60.40.10">
    <property type="entry name" value="Immunoglobulins"/>
    <property type="match status" value="2"/>
</dbReference>
<organism evidence="3">
    <name type="scientific">Clastoptera arizonana</name>
    <name type="common">Arizona spittle bug</name>
    <dbReference type="NCBI Taxonomy" id="38151"/>
    <lineage>
        <taxon>Eukaryota</taxon>
        <taxon>Metazoa</taxon>
        <taxon>Ecdysozoa</taxon>
        <taxon>Arthropoda</taxon>
        <taxon>Hexapoda</taxon>
        <taxon>Insecta</taxon>
        <taxon>Pterygota</taxon>
        <taxon>Neoptera</taxon>
        <taxon>Paraneoptera</taxon>
        <taxon>Hemiptera</taxon>
        <taxon>Auchenorrhyncha</taxon>
        <taxon>Cercopoidea</taxon>
        <taxon>Clastopteridae</taxon>
        <taxon>Clastoptera</taxon>
    </lineage>
</organism>